<gene>
    <name evidence="5" type="ORF">FHS81_002385</name>
</gene>
<evidence type="ECO:0000256" key="2">
    <source>
        <dbReference type="ARBA" id="ARBA00010742"/>
    </source>
</evidence>
<reference evidence="5 6" key="1">
    <citation type="submission" date="2020-08" db="EMBL/GenBank/DDBJ databases">
        <title>Genomic Encyclopedia of Type Strains, Phase IV (KMG-IV): sequencing the most valuable type-strain genomes for metagenomic binning, comparative biology and taxonomic classification.</title>
        <authorList>
            <person name="Goeker M."/>
        </authorList>
    </citation>
    <scope>NUCLEOTIDE SEQUENCE [LARGE SCALE GENOMIC DNA]</scope>
    <source>
        <strain evidence="5 6">DSM 28760</strain>
    </source>
</reference>
<dbReference type="InterPro" id="IPR001638">
    <property type="entry name" value="Solute-binding_3/MltF_N"/>
</dbReference>
<dbReference type="PROSITE" id="PS51318">
    <property type="entry name" value="TAT"/>
    <property type="match status" value="1"/>
</dbReference>
<dbReference type="GO" id="GO:0042597">
    <property type="term" value="C:periplasmic space"/>
    <property type="evidence" value="ECO:0007669"/>
    <property type="project" value="UniProtKB-SubCell"/>
</dbReference>
<dbReference type="Gene3D" id="3.40.190.10">
    <property type="entry name" value="Periplasmic binding protein-like II"/>
    <property type="match status" value="2"/>
</dbReference>
<dbReference type="PANTHER" id="PTHR30024:SF47">
    <property type="entry name" value="TAURINE-BINDING PERIPLASMIC PROTEIN"/>
    <property type="match status" value="1"/>
</dbReference>
<dbReference type="InterPro" id="IPR006311">
    <property type="entry name" value="TAT_signal"/>
</dbReference>
<evidence type="ECO:0000259" key="4">
    <source>
        <dbReference type="SMART" id="SM00062"/>
    </source>
</evidence>
<sequence>MTSSNNGLRNNGLRLDRRQLLAGIAAGGAALYAPTILRAQTSQTVKLAYGSVGYTWAVPYVAEAGGYWKDQNVDLVTTSFDSGRDAMQALLTGAADFSASTDTPLVFAALNGLRPIAVVNYSRYSRDMRLAVRNDIGIDPSNPAAIKGRKIGTPVGTSGQFFLAKYLELAGLKPDDVTVVNVPPGNLATTLARGDIDGFAWSSQAVAVADKQTGGKVVEMTLEGIEVFFQSHQLFLTTEKVLKDKPEAVTAAVKALHAAENRIHTDPNWPDLIAERIKTPAEQIRKATSTFIFRLGFDERFLDDLVSEAEWAIAAGLGKQPQGDLRTLLRGLVDVEPTRALYPDRVTLP</sequence>
<dbReference type="Pfam" id="PF09084">
    <property type="entry name" value="NMT1"/>
    <property type="match status" value="1"/>
</dbReference>
<accession>A0A7W6EHM4</accession>
<dbReference type="Proteomes" id="UP000537592">
    <property type="component" value="Unassembled WGS sequence"/>
</dbReference>
<dbReference type="AlphaFoldDB" id="A0A7W6EHM4"/>
<keyword evidence="3" id="KW-0732">Signal</keyword>
<dbReference type="RefSeq" id="WP_343052481.1">
    <property type="nucleotide sequence ID" value="NZ_JACICC010000005.1"/>
</dbReference>
<dbReference type="CDD" id="cd01008">
    <property type="entry name" value="PBP2_NrtA_SsuA_CpmA_like"/>
    <property type="match status" value="1"/>
</dbReference>
<evidence type="ECO:0000313" key="6">
    <source>
        <dbReference type="Proteomes" id="UP000537592"/>
    </source>
</evidence>
<evidence type="ECO:0000256" key="1">
    <source>
        <dbReference type="ARBA" id="ARBA00004418"/>
    </source>
</evidence>
<feature type="domain" description="Solute-binding protein family 3/N-terminal" evidence="4">
    <location>
        <begin position="44"/>
        <end position="267"/>
    </location>
</feature>
<dbReference type="InterPro" id="IPR015168">
    <property type="entry name" value="SsuA/THI5"/>
</dbReference>
<proteinExistence type="inferred from homology"/>
<name>A0A7W6EHM4_9HYPH</name>
<organism evidence="5 6">
    <name type="scientific">Pseudochelatococcus contaminans</name>
    <dbReference type="NCBI Taxonomy" id="1538103"/>
    <lineage>
        <taxon>Bacteria</taxon>
        <taxon>Pseudomonadati</taxon>
        <taxon>Pseudomonadota</taxon>
        <taxon>Alphaproteobacteria</taxon>
        <taxon>Hyphomicrobiales</taxon>
        <taxon>Chelatococcaceae</taxon>
        <taxon>Pseudochelatococcus</taxon>
    </lineage>
</organism>
<evidence type="ECO:0000256" key="3">
    <source>
        <dbReference type="ARBA" id="ARBA00022729"/>
    </source>
</evidence>
<dbReference type="EMBL" id="JACICC010000005">
    <property type="protein sequence ID" value="MBB3810289.1"/>
    <property type="molecule type" value="Genomic_DNA"/>
</dbReference>
<comment type="subcellular location">
    <subcellularLocation>
        <location evidence="1">Periplasm</location>
    </subcellularLocation>
</comment>
<comment type="caution">
    <text evidence="5">The sequence shown here is derived from an EMBL/GenBank/DDBJ whole genome shotgun (WGS) entry which is preliminary data.</text>
</comment>
<dbReference type="PANTHER" id="PTHR30024">
    <property type="entry name" value="ALIPHATIC SULFONATES-BINDING PROTEIN-RELATED"/>
    <property type="match status" value="1"/>
</dbReference>
<dbReference type="SMART" id="SM00062">
    <property type="entry name" value="PBPb"/>
    <property type="match status" value="1"/>
</dbReference>
<comment type="similarity">
    <text evidence="2">Belongs to the bacterial solute-binding protein SsuA/TauA family.</text>
</comment>
<protein>
    <submittedName>
        <fullName evidence="5">ABC-type nitrate/sulfonate/bicarbonate transport system substrate-binding protein</fullName>
    </submittedName>
</protein>
<keyword evidence="6" id="KW-1185">Reference proteome</keyword>
<evidence type="ECO:0000313" key="5">
    <source>
        <dbReference type="EMBL" id="MBB3810289.1"/>
    </source>
</evidence>
<dbReference type="SUPFAM" id="SSF53850">
    <property type="entry name" value="Periplasmic binding protein-like II"/>
    <property type="match status" value="1"/>
</dbReference>